<evidence type="ECO:0000256" key="1">
    <source>
        <dbReference type="ARBA" id="ARBA00022729"/>
    </source>
</evidence>
<feature type="signal peptide" evidence="3">
    <location>
        <begin position="1"/>
        <end position="19"/>
    </location>
</feature>
<organism evidence="6 7">
    <name type="scientific">Fluviicola taffensis (strain DSM 16823 / NCIMB 13979 / RW262)</name>
    <dbReference type="NCBI Taxonomy" id="755732"/>
    <lineage>
        <taxon>Bacteria</taxon>
        <taxon>Pseudomonadati</taxon>
        <taxon>Bacteroidota</taxon>
        <taxon>Flavobacteriia</taxon>
        <taxon>Flavobacteriales</taxon>
        <taxon>Crocinitomicaceae</taxon>
        <taxon>Fluviicola</taxon>
    </lineage>
</organism>
<dbReference type="Gene3D" id="3.40.50.1820">
    <property type="entry name" value="alpha/beta hydrolase"/>
    <property type="match status" value="1"/>
</dbReference>
<dbReference type="Pfam" id="PF18962">
    <property type="entry name" value="Por_Secre_tail"/>
    <property type="match status" value="1"/>
</dbReference>
<feature type="domain" description="BD-FAE-like" evidence="5">
    <location>
        <begin position="59"/>
        <end position="187"/>
    </location>
</feature>
<proteinExistence type="predicted"/>
<dbReference type="KEGG" id="fte:Fluta_1309"/>
<feature type="chain" id="PRO_5003283585" evidence="3">
    <location>
        <begin position="20"/>
        <end position="440"/>
    </location>
</feature>
<evidence type="ECO:0000313" key="6">
    <source>
        <dbReference type="EMBL" id="AEA43304.1"/>
    </source>
</evidence>
<evidence type="ECO:0000313" key="7">
    <source>
        <dbReference type="Proteomes" id="UP000007463"/>
    </source>
</evidence>
<gene>
    <name evidence="6" type="ordered locus">Fluta_1309</name>
</gene>
<dbReference type="STRING" id="755732.Fluta_1309"/>
<evidence type="ECO:0000256" key="3">
    <source>
        <dbReference type="SAM" id="SignalP"/>
    </source>
</evidence>
<reference evidence="7" key="2">
    <citation type="submission" date="2011-02" db="EMBL/GenBank/DDBJ databases">
        <title>The complete genome of Fluviicola taffensis DSM 16823.</title>
        <authorList>
            <consortium name="US DOE Joint Genome Institute (JGI-PGF)"/>
            <person name="Lucas S."/>
            <person name="Copeland A."/>
            <person name="Lapidus A."/>
            <person name="Bruce D."/>
            <person name="Goodwin L."/>
            <person name="Pitluck S."/>
            <person name="Kyrpides N."/>
            <person name="Mavromatis K."/>
            <person name="Ivanova N."/>
            <person name="Mikhailova N."/>
            <person name="Pagani I."/>
            <person name="Chertkov O."/>
            <person name="Detter J.C."/>
            <person name="Han C."/>
            <person name="Tapia R."/>
            <person name="Land M."/>
            <person name="Hauser L."/>
            <person name="Markowitz V."/>
            <person name="Cheng J.-F."/>
            <person name="Hugenholtz P."/>
            <person name="Woyke T."/>
            <person name="Wu D."/>
            <person name="Tindall B."/>
            <person name="Pomrenke H.G."/>
            <person name="Brambilla E."/>
            <person name="Klenk H.-P."/>
            <person name="Eisen J.A."/>
        </authorList>
    </citation>
    <scope>NUCLEOTIDE SEQUENCE [LARGE SCALE GENOMIC DNA]</scope>
    <source>
        <strain evidence="7">DSM 16823 / RW262 / RW262</strain>
    </source>
</reference>
<dbReference type="Pfam" id="PF20434">
    <property type="entry name" value="BD-FAE"/>
    <property type="match status" value="1"/>
</dbReference>
<evidence type="ECO:0000256" key="2">
    <source>
        <dbReference type="ARBA" id="ARBA00022801"/>
    </source>
</evidence>
<dbReference type="GO" id="GO:0016787">
    <property type="term" value="F:hydrolase activity"/>
    <property type="evidence" value="ECO:0007669"/>
    <property type="project" value="UniProtKB-KW"/>
</dbReference>
<dbReference type="EMBL" id="CP002542">
    <property type="protein sequence ID" value="AEA43304.1"/>
    <property type="molecule type" value="Genomic_DNA"/>
</dbReference>
<dbReference type="eggNOG" id="COG2272">
    <property type="taxonomic scope" value="Bacteria"/>
</dbReference>
<dbReference type="SUPFAM" id="SSF53474">
    <property type="entry name" value="alpha/beta-Hydrolases"/>
    <property type="match status" value="1"/>
</dbReference>
<evidence type="ECO:0000259" key="4">
    <source>
        <dbReference type="Pfam" id="PF18962"/>
    </source>
</evidence>
<dbReference type="OrthoDB" id="9777975at2"/>
<dbReference type="NCBIfam" id="TIGR04183">
    <property type="entry name" value="Por_Secre_tail"/>
    <property type="match status" value="1"/>
</dbReference>
<reference evidence="6 7" key="1">
    <citation type="journal article" date="2011" name="Stand. Genomic Sci.">
        <title>Complete genome sequence of the gliding freshwater bacterium Fluviicola taffensis type strain (RW262).</title>
        <authorList>
            <person name="Woyke T."/>
            <person name="Chertkov O."/>
            <person name="Lapidus A."/>
            <person name="Nolan M."/>
            <person name="Lucas S."/>
            <person name="Del Rio T.G."/>
            <person name="Tice H."/>
            <person name="Cheng J.F."/>
            <person name="Tapia R."/>
            <person name="Han C."/>
            <person name="Goodwin L."/>
            <person name="Pitluck S."/>
            <person name="Liolios K."/>
            <person name="Pagani I."/>
            <person name="Ivanova N."/>
            <person name="Huntemann M."/>
            <person name="Mavromatis K."/>
            <person name="Mikhailova N."/>
            <person name="Pati A."/>
            <person name="Chen A."/>
            <person name="Palaniappan K."/>
            <person name="Land M."/>
            <person name="Hauser L."/>
            <person name="Brambilla E.M."/>
            <person name="Rohde M."/>
            <person name="Mwirichia R."/>
            <person name="Sikorski J."/>
            <person name="Tindall B.J."/>
            <person name="Goker M."/>
            <person name="Bristow J."/>
            <person name="Eisen J.A."/>
            <person name="Markowitz V."/>
            <person name="Hugenholtz P."/>
            <person name="Klenk H.P."/>
            <person name="Kyrpides N.C."/>
        </authorList>
    </citation>
    <scope>NUCLEOTIDE SEQUENCE [LARGE SCALE GENOMIC DNA]</scope>
    <source>
        <strain evidence="7">DSM 16823 / RW262 / RW262</strain>
    </source>
</reference>
<accession>F2ICT0</accession>
<dbReference type="ESTHER" id="flutr-f2ict0">
    <property type="family name" value="BD-FAE"/>
</dbReference>
<dbReference type="InterPro" id="IPR026444">
    <property type="entry name" value="Secre_tail"/>
</dbReference>
<name>F2ICT0_FLUTR</name>
<protein>
    <submittedName>
        <fullName evidence="6">Carboxylesterase type B</fullName>
    </submittedName>
</protein>
<dbReference type="PANTHER" id="PTHR48081:SF13">
    <property type="entry name" value="ALPHA_BETA HYDROLASE"/>
    <property type="match status" value="1"/>
</dbReference>
<dbReference type="InterPro" id="IPR049492">
    <property type="entry name" value="BD-FAE-like_dom"/>
</dbReference>
<feature type="domain" description="Secretion system C-terminal sorting" evidence="4">
    <location>
        <begin position="367"/>
        <end position="438"/>
    </location>
</feature>
<dbReference type="HOGENOM" id="CLU_622215_0_0_10"/>
<keyword evidence="7" id="KW-1185">Reference proteome</keyword>
<dbReference type="InterPro" id="IPR050300">
    <property type="entry name" value="GDXG_lipolytic_enzyme"/>
</dbReference>
<sequence length="440" mass="47354" precursor="true">MKISTLLLSCILSATAAFGQTPCQTGRYASDVYSTVNVTSDIQYGSNISFSGSTTSLTMDFYEPAADTSVARPLIIWVHGGSFQGGTKTDVDVQELSNRFAKKGFACASINYRLGFFPLDSVNAIKAVLRATQDLKATIRFFYKDRATTNAYKIDTTRIFIGGSSAGAITALHVAYLDQACEIQDYIGSTDLNTLGGIEGASGNPGYSTKVAGVINLCGALGRYSWLEAGDIPLVSLHGTADATVKYNRGTVTPFGVAIMYLDGSRMLIERSCALNHPHKLYTFRGAPHVPYAGGGATQIAYMDTTVNFVRDFLVERLGCTNMALQPENVPSQTANLYPINYCNGSPVNEVCILGLAENTAANEMILYPNPASSQVTIQCDSEGAKTISVIDISGRTVMSQEMNENGYTLSVRDLNKGTYFVHVLDHGNQKALVKQLVIQ</sequence>
<dbReference type="RefSeq" id="WP_013686076.1">
    <property type="nucleotide sequence ID" value="NC_015321.1"/>
</dbReference>
<keyword evidence="2" id="KW-0378">Hydrolase</keyword>
<dbReference type="PANTHER" id="PTHR48081">
    <property type="entry name" value="AB HYDROLASE SUPERFAMILY PROTEIN C4A8.06C"/>
    <property type="match status" value="1"/>
</dbReference>
<evidence type="ECO:0000259" key="5">
    <source>
        <dbReference type="Pfam" id="PF20434"/>
    </source>
</evidence>
<dbReference type="InterPro" id="IPR029058">
    <property type="entry name" value="AB_hydrolase_fold"/>
</dbReference>
<dbReference type="Proteomes" id="UP000007463">
    <property type="component" value="Chromosome"/>
</dbReference>
<dbReference type="AlphaFoldDB" id="F2ICT0"/>
<keyword evidence="1 3" id="KW-0732">Signal</keyword>